<evidence type="ECO:0000313" key="1">
    <source>
        <dbReference type="EMBL" id="SVD75433.1"/>
    </source>
</evidence>
<organism evidence="1">
    <name type="scientific">marine metagenome</name>
    <dbReference type="NCBI Taxonomy" id="408172"/>
    <lineage>
        <taxon>unclassified sequences</taxon>
        <taxon>metagenomes</taxon>
        <taxon>ecological metagenomes</taxon>
    </lineage>
</organism>
<protein>
    <submittedName>
        <fullName evidence="1">Uncharacterized protein</fullName>
    </submittedName>
</protein>
<accession>A0A382XWR8</accession>
<sequence length="66" mass="7300">MFWQNDTPAEAETVPDVIVDLVFRISGRDLPSDHGHALFRAVAAILPWIETDKVAGIHHIHVAESS</sequence>
<proteinExistence type="predicted"/>
<name>A0A382XWR8_9ZZZZ</name>
<gene>
    <name evidence="1" type="ORF">METZ01_LOCUS428287</name>
</gene>
<dbReference type="AlphaFoldDB" id="A0A382XWR8"/>
<dbReference type="EMBL" id="UINC01171070">
    <property type="protein sequence ID" value="SVD75433.1"/>
    <property type="molecule type" value="Genomic_DNA"/>
</dbReference>
<feature type="non-terminal residue" evidence="1">
    <location>
        <position position="66"/>
    </location>
</feature>
<dbReference type="Pfam" id="PF09559">
    <property type="entry name" value="Cas6"/>
    <property type="match status" value="1"/>
</dbReference>
<reference evidence="1" key="1">
    <citation type="submission" date="2018-05" db="EMBL/GenBank/DDBJ databases">
        <authorList>
            <person name="Lanie J.A."/>
            <person name="Ng W.-L."/>
            <person name="Kazmierczak K.M."/>
            <person name="Andrzejewski T.M."/>
            <person name="Davidsen T.M."/>
            <person name="Wayne K.J."/>
            <person name="Tettelin H."/>
            <person name="Glass J.I."/>
            <person name="Rusch D."/>
            <person name="Podicherti R."/>
            <person name="Tsui H.-C.T."/>
            <person name="Winkler M.E."/>
        </authorList>
    </citation>
    <scope>NUCLEOTIDE SEQUENCE</scope>
</reference>
<dbReference type="InterPro" id="IPR014174">
    <property type="entry name" value="CRISPR-assoc_prot_Cas6/Cmx6"/>
</dbReference>